<dbReference type="AlphaFoldDB" id="D5A8D6"/>
<sequence>MKCMRCVFSLIVCKVLIGTLCRPIKIIFKVRLFFMEKQK</sequence>
<dbReference type="EMBL" id="BT122425">
    <property type="protein sequence ID" value="ADE75805.1"/>
    <property type="molecule type" value="mRNA"/>
</dbReference>
<name>D5A8D6_PICSI</name>
<reference evidence="1" key="1">
    <citation type="submission" date="2010-04" db="EMBL/GenBank/DDBJ databases">
        <authorList>
            <person name="Reid K.E."/>
            <person name="Liao N."/>
            <person name="Chan S."/>
            <person name="Docking R."/>
            <person name="Taylor G."/>
            <person name="Moore R."/>
            <person name="Mayo M."/>
            <person name="Munro S."/>
            <person name="King J."/>
            <person name="Yanchuk A."/>
            <person name="Holt R."/>
            <person name="Jones S."/>
            <person name="Marra M."/>
            <person name="Ritland C.E."/>
            <person name="Ritland K."/>
            <person name="Bohlmann J."/>
        </authorList>
    </citation>
    <scope>NUCLEOTIDE SEQUENCE</scope>
    <source>
        <tissue evidence="1">Buds collected with no treatment. Collection October 2007</tissue>
    </source>
</reference>
<accession>D5A8D6</accession>
<proteinExistence type="evidence at transcript level"/>
<evidence type="ECO:0000313" key="1">
    <source>
        <dbReference type="EMBL" id="ADE75805.1"/>
    </source>
</evidence>
<organism evidence="1">
    <name type="scientific">Picea sitchensis</name>
    <name type="common">Sitka spruce</name>
    <name type="synonym">Pinus sitchensis</name>
    <dbReference type="NCBI Taxonomy" id="3332"/>
    <lineage>
        <taxon>Eukaryota</taxon>
        <taxon>Viridiplantae</taxon>
        <taxon>Streptophyta</taxon>
        <taxon>Embryophyta</taxon>
        <taxon>Tracheophyta</taxon>
        <taxon>Spermatophyta</taxon>
        <taxon>Pinopsida</taxon>
        <taxon>Pinidae</taxon>
        <taxon>Conifers I</taxon>
        <taxon>Pinales</taxon>
        <taxon>Pinaceae</taxon>
        <taxon>Picea</taxon>
    </lineage>
</organism>
<protein>
    <submittedName>
        <fullName evidence="1">Uncharacterized protein</fullName>
    </submittedName>
</protein>